<evidence type="ECO:0008006" key="6">
    <source>
        <dbReference type="Google" id="ProtNLM"/>
    </source>
</evidence>
<organism evidence="4 5">
    <name type="scientific">Candidatus Ordinivivax streblomastigis</name>
    <dbReference type="NCBI Taxonomy" id="2540710"/>
    <lineage>
        <taxon>Bacteria</taxon>
        <taxon>Pseudomonadati</taxon>
        <taxon>Bacteroidota</taxon>
        <taxon>Bacteroidia</taxon>
        <taxon>Bacteroidales</taxon>
        <taxon>Candidatus Ordinivivax</taxon>
    </lineage>
</organism>
<evidence type="ECO:0000256" key="3">
    <source>
        <dbReference type="SAM" id="SignalP"/>
    </source>
</evidence>
<accession>A0A5M8P3N1</accession>
<dbReference type="PROSITE" id="PS50005">
    <property type="entry name" value="TPR"/>
    <property type="match status" value="1"/>
</dbReference>
<evidence type="ECO:0000256" key="2">
    <source>
        <dbReference type="SAM" id="MobiDB-lite"/>
    </source>
</evidence>
<dbReference type="Proteomes" id="UP000324575">
    <property type="component" value="Unassembled WGS sequence"/>
</dbReference>
<dbReference type="AlphaFoldDB" id="A0A5M8P3N1"/>
<reference evidence="4 5" key="1">
    <citation type="submission" date="2019-03" db="EMBL/GenBank/DDBJ databases">
        <title>Single cell metagenomics reveals metabolic interactions within the superorganism composed of flagellate Streblomastix strix and complex community of Bacteroidetes bacteria on its surface.</title>
        <authorList>
            <person name="Treitli S.C."/>
            <person name="Kolisko M."/>
            <person name="Husnik F."/>
            <person name="Keeling P."/>
            <person name="Hampl V."/>
        </authorList>
    </citation>
    <scope>NUCLEOTIDE SEQUENCE [LARGE SCALE GENOMIC DNA]</scope>
    <source>
        <strain evidence="4">St1</strain>
    </source>
</reference>
<dbReference type="SUPFAM" id="SSF81901">
    <property type="entry name" value="HCP-like"/>
    <property type="match status" value="1"/>
</dbReference>
<name>A0A5M8P3N1_9BACT</name>
<keyword evidence="1" id="KW-0802">TPR repeat</keyword>
<dbReference type="PROSITE" id="PS51257">
    <property type="entry name" value="PROKAR_LIPOPROTEIN"/>
    <property type="match status" value="1"/>
</dbReference>
<sequence>MSKVCNILFSFIGLVLTVSSCTSTKNTAGTRGYHSFNTRFNVYFNGKTAYNEALKAQSEGYKDNFSETILMFPVSSLPKDKSTTGGPFDKPIEKAVKAIKTHSIQTKPAKKPDKRKDLSYQEWMSRTEYNPFLHHAWMLMAQSQFYNGDFLQAASSFSYIARLYKTQPEIAVDAKIGQARCYSEIAWYYEADDIFVKIKKDGIPSKLQNKFNTVYADFLVKQKSYKEAVPYLQTAIRAEKNKLQKNREKYLLGQIYTSLGEKSLAYKTFGEIFRATVPYPLEFSARIRQTEVYTGGDTTKIAKQLRKMAKSSKNKDYLDQVYYALGNVYMALPDSARAIDAYTQGVELSTQNGKDKALNQIQLGDIYFAQRKFIQAQPNYAEALPQLKKEDEAYPRVSKRSEVLDGLVVYAQDVELQDSLLRLSQMTDEEQLAIVHKIIVDLQKKEEEEKKKQEREDYLAQQDDMRTEMNVGRPAPQSPAGMVTPPGDAGLFYFYNPQVAAAGKNTFQQKWGRRKLEDDWRRRNKTNPLSDPFAEEEATANAADSTTIANDRPLLAENDSISSEPVTETPELSSDPHEPQFYLQQIPKTDEDRSASNLIIASGLYGMAVIYKDDLEDYPLALETFDQLDTRYPENENKLQAYYHTFLMYWKEGNSTMADLYKQKIRATFPESEYAIAMSDPDYEHNLMMMEQMQETLYQETYQSYLDGNTEKVRENYQTVLAKYTQSKLMPKFLFLNALTYVQSNDTEGFKTQLKDLINKFPEADVAILAAEMMKGFQRGLILSASGDNMLARGGLFHTHWGIEGEVPDEIAAIPFSETTDVPHEVIIIYSQGSIDDNLLLYTVASFNFGNFILRDFDLERTTVGQIGLLQIKGFDTYSEVKQYIHLIYGTEGYAAALEKSVVVVPVSLENYAILMRGKSLEEYMTFFKERFGAENQELISRWEVAREAETAVATVATLEDLKPAEEPETDQTTPAVIEPTVPVSADVVADDASTDTQTDTPADKLVEQADALYNQATEKADKLTHSFNEFLQDPIRGLIRFFQNLFTKKPSNSIDEYVKQQEKVEKERKKEQKD</sequence>
<dbReference type="InterPro" id="IPR019734">
    <property type="entry name" value="TPR_rpt"/>
</dbReference>
<protein>
    <recommendedName>
        <fullName evidence="6">Tetratricopeptide repeat protein</fullName>
    </recommendedName>
</protein>
<dbReference type="Gene3D" id="1.25.40.10">
    <property type="entry name" value="Tetratricopeptide repeat domain"/>
    <property type="match status" value="4"/>
</dbReference>
<gene>
    <name evidence="4" type="ORF">EZS26_000700</name>
</gene>
<dbReference type="Pfam" id="PF13181">
    <property type="entry name" value="TPR_8"/>
    <property type="match status" value="1"/>
</dbReference>
<evidence type="ECO:0000256" key="1">
    <source>
        <dbReference type="PROSITE-ProRule" id="PRU00339"/>
    </source>
</evidence>
<comment type="caution">
    <text evidence="4">The sequence shown here is derived from an EMBL/GenBank/DDBJ whole genome shotgun (WGS) entry which is preliminary data.</text>
</comment>
<proteinExistence type="predicted"/>
<evidence type="ECO:0000313" key="5">
    <source>
        <dbReference type="Proteomes" id="UP000324575"/>
    </source>
</evidence>
<feature type="chain" id="PRO_5024422481" description="Tetratricopeptide repeat protein" evidence="3">
    <location>
        <begin position="21"/>
        <end position="1075"/>
    </location>
</feature>
<dbReference type="InterPro" id="IPR011990">
    <property type="entry name" value="TPR-like_helical_dom_sf"/>
</dbReference>
<evidence type="ECO:0000313" key="4">
    <source>
        <dbReference type="EMBL" id="KAA6303097.1"/>
    </source>
</evidence>
<keyword evidence="3" id="KW-0732">Signal</keyword>
<dbReference type="EMBL" id="SNRX01000003">
    <property type="protein sequence ID" value="KAA6303097.1"/>
    <property type="molecule type" value="Genomic_DNA"/>
</dbReference>
<feature type="signal peptide" evidence="3">
    <location>
        <begin position="1"/>
        <end position="20"/>
    </location>
</feature>
<feature type="compositionally biased region" description="Polar residues" evidence="2">
    <location>
        <begin position="559"/>
        <end position="572"/>
    </location>
</feature>
<dbReference type="SUPFAM" id="SSF48452">
    <property type="entry name" value="TPR-like"/>
    <property type="match status" value="1"/>
</dbReference>
<feature type="region of interest" description="Disordered" evidence="2">
    <location>
        <begin position="511"/>
        <end position="578"/>
    </location>
</feature>
<feature type="repeat" description="TPR" evidence="1">
    <location>
        <begin position="319"/>
        <end position="352"/>
    </location>
</feature>